<dbReference type="GO" id="GO:0000976">
    <property type="term" value="F:transcription cis-regulatory region binding"/>
    <property type="evidence" value="ECO:0007669"/>
    <property type="project" value="TreeGrafter"/>
</dbReference>
<keyword evidence="2" id="KW-0805">Transcription regulation</keyword>
<sequence length="293" mass="32886">MFSIEQLQAFVATVEAGSFSAAARGLSKAQSVISQHIINLEIDCNATLFERTGRYPQLTEAGKQLLPQAKAVLNQHQRLTNSALALNEKTPTEITIALDEGIPFKTIASIISKLQSKYPYVSLEFLSASSHDIIDMLNSEKPITGIIFSELNIPSYLDYECIGSVKFDLYVAKSHPLAGIRCENMDGLRLHRQLLLRSRNTQTSSFQLKISPEIWYADNYFVLLELAIQGNGWCLLPNHVAVDAVQSGELVKLPLEFEEMGWLANVDVLQHQQHSNQEVFKVLRNLLRNFLKI</sequence>
<dbReference type="Pfam" id="PF03466">
    <property type="entry name" value="LysR_substrate"/>
    <property type="match status" value="1"/>
</dbReference>
<dbReference type="GO" id="GO:0003700">
    <property type="term" value="F:DNA-binding transcription factor activity"/>
    <property type="evidence" value="ECO:0007669"/>
    <property type="project" value="InterPro"/>
</dbReference>
<dbReference type="Gene3D" id="3.40.190.290">
    <property type="match status" value="1"/>
</dbReference>
<reference evidence="6 7" key="1">
    <citation type="journal article" date="2012" name="J. Bacteriol.">
        <title>Genome sequences of type strains of seven species of the marine bacterium Pseudoalteromonas.</title>
        <authorList>
            <person name="Xie B.B."/>
            <person name="Shu Y.L."/>
            <person name="Qin Q.L."/>
            <person name="Rong J.C."/>
            <person name="Zhang X.Y."/>
            <person name="Chen X.L."/>
            <person name="Shi M."/>
            <person name="He H.L."/>
            <person name="Zhou B.C."/>
            <person name="Zhang Y.Z."/>
        </authorList>
    </citation>
    <scope>NUCLEOTIDE SEQUENCE [LARGE SCALE GENOMIC DNA]</scope>
    <source>
        <strain evidence="6 7">A 37-1-2</strain>
    </source>
</reference>
<keyword evidence="3" id="KW-0238">DNA-binding</keyword>
<proteinExistence type="inferred from homology"/>
<evidence type="ECO:0000259" key="5">
    <source>
        <dbReference type="PROSITE" id="PS50931"/>
    </source>
</evidence>
<dbReference type="PANTHER" id="PTHR30126">
    <property type="entry name" value="HTH-TYPE TRANSCRIPTIONAL REGULATOR"/>
    <property type="match status" value="1"/>
</dbReference>
<keyword evidence="4" id="KW-0804">Transcription</keyword>
<dbReference type="OrthoDB" id="196624at2"/>
<evidence type="ECO:0000313" key="7">
    <source>
        <dbReference type="Proteomes" id="UP000016505"/>
    </source>
</evidence>
<dbReference type="EMBL" id="CP011026">
    <property type="protein sequence ID" value="ATC88274.1"/>
    <property type="molecule type" value="Genomic_DNA"/>
</dbReference>
<dbReference type="Pfam" id="PF00126">
    <property type="entry name" value="HTH_1"/>
    <property type="match status" value="1"/>
</dbReference>
<organism evidence="6 7">
    <name type="scientific">Pseudoalteromonas arctica A 37-1-2</name>
    <dbReference type="NCBI Taxonomy" id="1117313"/>
    <lineage>
        <taxon>Bacteria</taxon>
        <taxon>Pseudomonadati</taxon>
        <taxon>Pseudomonadota</taxon>
        <taxon>Gammaproteobacteria</taxon>
        <taxon>Alteromonadales</taxon>
        <taxon>Pseudoalteromonadaceae</taxon>
        <taxon>Pseudoalteromonas</taxon>
    </lineage>
</organism>
<dbReference type="FunFam" id="1.10.10.10:FF:000001">
    <property type="entry name" value="LysR family transcriptional regulator"/>
    <property type="match status" value="1"/>
</dbReference>
<evidence type="ECO:0000256" key="3">
    <source>
        <dbReference type="ARBA" id="ARBA00023125"/>
    </source>
</evidence>
<feature type="domain" description="HTH lysR-type" evidence="5">
    <location>
        <begin position="2"/>
        <end position="59"/>
    </location>
</feature>
<dbReference type="AlphaFoldDB" id="A0A290S7W6"/>
<evidence type="ECO:0000256" key="4">
    <source>
        <dbReference type="ARBA" id="ARBA00023163"/>
    </source>
</evidence>
<gene>
    <name evidence="6" type="ORF">PARC_b0013</name>
</gene>
<dbReference type="SUPFAM" id="SSF53850">
    <property type="entry name" value="Periplasmic binding protein-like II"/>
    <property type="match status" value="1"/>
</dbReference>
<dbReference type="CDD" id="cd05466">
    <property type="entry name" value="PBP2_LTTR_substrate"/>
    <property type="match status" value="1"/>
</dbReference>
<dbReference type="SUPFAM" id="SSF46785">
    <property type="entry name" value="Winged helix' DNA-binding domain"/>
    <property type="match status" value="1"/>
</dbReference>
<dbReference type="RefSeq" id="WP_007583664.1">
    <property type="nucleotide sequence ID" value="NZ_CP011026.1"/>
</dbReference>
<dbReference type="Gene3D" id="1.10.10.10">
    <property type="entry name" value="Winged helix-like DNA-binding domain superfamily/Winged helix DNA-binding domain"/>
    <property type="match status" value="1"/>
</dbReference>
<dbReference type="InterPro" id="IPR000847">
    <property type="entry name" value="LysR_HTH_N"/>
</dbReference>
<dbReference type="PROSITE" id="PS50931">
    <property type="entry name" value="HTH_LYSR"/>
    <property type="match status" value="1"/>
</dbReference>
<evidence type="ECO:0000256" key="2">
    <source>
        <dbReference type="ARBA" id="ARBA00023015"/>
    </source>
</evidence>
<name>A0A290S7W6_9GAMM</name>
<evidence type="ECO:0000256" key="1">
    <source>
        <dbReference type="ARBA" id="ARBA00009437"/>
    </source>
</evidence>
<dbReference type="InterPro" id="IPR036390">
    <property type="entry name" value="WH_DNA-bd_sf"/>
</dbReference>
<dbReference type="PANTHER" id="PTHR30126:SF91">
    <property type="entry name" value="LYSR FAMILY TRANSCRIPTIONAL REGULATOR"/>
    <property type="match status" value="1"/>
</dbReference>
<evidence type="ECO:0000313" key="6">
    <source>
        <dbReference type="EMBL" id="ATC88274.1"/>
    </source>
</evidence>
<accession>A0A290S7W6</accession>
<protein>
    <recommendedName>
        <fullName evidence="5">HTH lysR-type domain-containing protein</fullName>
    </recommendedName>
</protein>
<comment type="similarity">
    <text evidence="1">Belongs to the LysR transcriptional regulatory family.</text>
</comment>
<dbReference type="Proteomes" id="UP000016505">
    <property type="component" value="Chromosome II"/>
</dbReference>
<dbReference type="InterPro" id="IPR005119">
    <property type="entry name" value="LysR_subst-bd"/>
</dbReference>
<dbReference type="KEGG" id="part:PARC_b0013"/>
<dbReference type="InterPro" id="IPR036388">
    <property type="entry name" value="WH-like_DNA-bd_sf"/>
</dbReference>